<name>A0A6J6ICY1_9ZZZZ</name>
<evidence type="ECO:0000313" key="1">
    <source>
        <dbReference type="EMBL" id="CAB4622207.1"/>
    </source>
</evidence>
<gene>
    <name evidence="1" type="ORF">UFOPK1960_00093</name>
</gene>
<accession>A0A6J6ICY1</accession>
<proteinExistence type="predicted"/>
<sequence>MKRLTLVALLILTPFFAVACGGDGGEATATTAAPQVGDPDPPLPMDINTMPFKPNDLVALGNASIQIDTPITAEDGTFSFKVSITSGALEPISITPEMFRVYTLDGKSYISDTAPGTEQFGARTLQSKEVYTGTFSVKIPTDSEPAMFLADLRPIGDRHFPGAWVFDPNFTSEPSEG</sequence>
<dbReference type="EMBL" id="CAEZVL010000006">
    <property type="protein sequence ID" value="CAB4622207.1"/>
    <property type="molecule type" value="Genomic_DNA"/>
</dbReference>
<dbReference type="PROSITE" id="PS51257">
    <property type="entry name" value="PROKAR_LIPOPROTEIN"/>
    <property type="match status" value="1"/>
</dbReference>
<protein>
    <submittedName>
        <fullName evidence="1">Unannotated protein</fullName>
    </submittedName>
</protein>
<organism evidence="1">
    <name type="scientific">freshwater metagenome</name>
    <dbReference type="NCBI Taxonomy" id="449393"/>
    <lineage>
        <taxon>unclassified sequences</taxon>
        <taxon>metagenomes</taxon>
        <taxon>ecological metagenomes</taxon>
    </lineage>
</organism>
<dbReference type="AlphaFoldDB" id="A0A6J6ICY1"/>
<reference evidence="1" key="1">
    <citation type="submission" date="2020-05" db="EMBL/GenBank/DDBJ databases">
        <authorList>
            <person name="Chiriac C."/>
            <person name="Salcher M."/>
            <person name="Ghai R."/>
            <person name="Kavagutti S V."/>
        </authorList>
    </citation>
    <scope>NUCLEOTIDE SEQUENCE</scope>
</reference>